<dbReference type="SUPFAM" id="SSF53756">
    <property type="entry name" value="UDP-Glycosyltransferase/glycogen phosphorylase"/>
    <property type="match status" value="1"/>
</dbReference>
<dbReference type="InterPro" id="IPR050194">
    <property type="entry name" value="Glycosyltransferase_grp1"/>
</dbReference>
<evidence type="ECO:0000256" key="1">
    <source>
        <dbReference type="ARBA" id="ARBA00022676"/>
    </source>
</evidence>
<keyword evidence="5" id="KW-1185">Reference proteome</keyword>
<feature type="domain" description="Glycosyltransferase subfamily 4-like N-terminal" evidence="3">
    <location>
        <begin position="25"/>
        <end position="175"/>
    </location>
</feature>
<dbReference type="Proteomes" id="UP001596413">
    <property type="component" value="Unassembled WGS sequence"/>
</dbReference>
<organism evidence="4 5">
    <name type="scientific">Streptomyces polyrhachis</name>
    <dbReference type="NCBI Taxonomy" id="1282885"/>
    <lineage>
        <taxon>Bacteria</taxon>
        <taxon>Bacillati</taxon>
        <taxon>Actinomycetota</taxon>
        <taxon>Actinomycetes</taxon>
        <taxon>Kitasatosporales</taxon>
        <taxon>Streptomycetaceae</taxon>
        <taxon>Streptomyces</taxon>
    </lineage>
</organism>
<dbReference type="Pfam" id="PF13579">
    <property type="entry name" value="Glyco_trans_4_4"/>
    <property type="match status" value="1"/>
</dbReference>
<gene>
    <name evidence="4" type="ORF">ACFQLX_23270</name>
</gene>
<keyword evidence="2 4" id="KW-0808">Transferase</keyword>
<dbReference type="PANTHER" id="PTHR45947:SF3">
    <property type="entry name" value="SULFOQUINOVOSYL TRANSFERASE SQD2"/>
    <property type="match status" value="1"/>
</dbReference>
<protein>
    <submittedName>
        <fullName evidence="4">Glycosyltransferase</fullName>
        <ecNumber evidence="4">2.4.-.-</ecNumber>
    </submittedName>
</protein>
<evidence type="ECO:0000259" key="3">
    <source>
        <dbReference type="Pfam" id="PF13579"/>
    </source>
</evidence>
<evidence type="ECO:0000313" key="5">
    <source>
        <dbReference type="Proteomes" id="UP001596413"/>
    </source>
</evidence>
<dbReference type="EC" id="2.4.-.-" evidence="4"/>
<dbReference type="EMBL" id="JBHSZO010000049">
    <property type="protein sequence ID" value="MFC7221054.1"/>
    <property type="molecule type" value="Genomic_DNA"/>
</dbReference>
<evidence type="ECO:0000256" key="2">
    <source>
        <dbReference type="ARBA" id="ARBA00022679"/>
    </source>
</evidence>
<proteinExistence type="predicted"/>
<comment type="caution">
    <text evidence="4">The sequence shown here is derived from an EMBL/GenBank/DDBJ whole genome shotgun (WGS) entry which is preliminary data.</text>
</comment>
<reference evidence="5" key="1">
    <citation type="journal article" date="2019" name="Int. J. Syst. Evol. Microbiol.">
        <title>The Global Catalogue of Microorganisms (GCM) 10K type strain sequencing project: providing services to taxonomists for standard genome sequencing and annotation.</title>
        <authorList>
            <consortium name="The Broad Institute Genomics Platform"/>
            <consortium name="The Broad Institute Genome Sequencing Center for Infectious Disease"/>
            <person name="Wu L."/>
            <person name="Ma J."/>
        </authorList>
    </citation>
    <scope>NUCLEOTIDE SEQUENCE [LARGE SCALE GENOMIC DNA]</scope>
    <source>
        <strain evidence="5">CGMCC 1.13681</strain>
    </source>
</reference>
<dbReference type="Pfam" id="PF13692">
    <property type="entry name" value="Glyco_trans_1_4"/>
    <property type="match status" value="1"/>
</dbReference>
<dbReference type="PANTHER" id="PTHR45947">
    <property type="entry name" value="SULFOQUINOVOSYL TRANSFERASE SQD2"/>
    <property type="match status" value="1"/>
</dbReference>
<evidence type="ECO:0000313" key="4">
    <source>
        <dbReference type="EMBL" id="MFC7221054.1"/>
    </source>
</evidence>
<dbReference type="RefSeq" id="WP_386418158.1">
    <property type="nucleotide sequence ID" value="NZ_JBHSZO010000049.1"/>
</dbReference>
<dbReference type="Gene3D" id="3.40.50.2000">
    <property type="entry name" value="Glycogen Phosphorylase B"/>
    <property type="match status" value="2"/>
</dbReference>
<dbReference type="InterPro" id="IPR028098">
    <property type="entry name" value="Glyco_trans_4-like_N"/>
</dbReference>
<dbReference type="GO" id="GO:0016757">
    <property type="term" value="F:glycosyltransferase activity"/>
    <property type="evidence" value="ECO:0007669"/>
    <property type="project" value="UniProtKB-KW"/>
</dbReference>
<keyword evidence="1 4" id="KW-0328">Glycosyltransferase</keyword>
<accession>A0ABW2GPN9</accession>
<name>A0ABW2GPN9_9ACTN</name>
<sequence>MAYVGPRAPRGRPRSILHVAEAWGGGVQAVILDYVRALPEAQHLLLMAEREGLRITADAEAAFAGVWRMPPGHLARVGCVARLFRQLRPDVVHAHSSLAGGYVRLAAPIPAHRIVYTPHCYAMERADLPRPAMAAVWAAERALAWRTGTVAAVSPREAELARLLRRRQRAVHVPNLVPRQDAPAPAPRRGPGDLPELTVAAVGRLCAQKDPDFFAEAARAGRQLLPASNWVWLGGGEDAYRERLERAGVRVTGWLDRREVHRTLSQARVYAHTASWEGAPMTLLEAAALGLPAVARRIPALQSLGVPGLVETPAQLAAAAVELLRGGAEEGRPLVELFSAHNEENQRSLLRHVYGH</sequence>